<dbReference type="AlphaFoldDB" id="A0A3G1L261"/>
<dbReference type="Gene3D" id="3.30.70.360">
    <property type="match status" value="2"/>
</dbReference>
<dbReference type="GO" id="GO:0008270">
    <property type="term" value="F:zinc ion binding"/>
    <property type="evidence" value="ECO:0007669"/>
    <property type="project" value="InterPro"/>
</dbReference>
<evidence type="ECO:0000256" key="5">
    <source>
        <dbReference type="ARBA" id="ARBA00022801"/>
    </source>
</evidence>
<proteinExistence type="inferred from homology"/>
<comment type="cofactor">
    <cofactor evidence="1">
        <name>Zn(2+)</name>
        <dbReference type="ChEBI" id="CHEBI:29105"/>
    </cofactor>
</comment>
<dbReference type="EMBL" id="CP017634">
    <property type="protein sequence ID" value="ATW28555.1"/>
    <property type="molecule type" value="Genomic_DNA"/>
</dbReference>
<dbReference type="Gene3D" id="3.40.630.10">
    <property type="entry name" value="Zn peptidases"/>
    <property type="match status" value="1"/>
</dbReference>
<keyword evidence="3" id="KW-0645">Protease</keyword>
<dbReference type="PANTHER" id="PTHR43808:SF31">
    <property type="entry name" value="N-ACETYL-L-CITRULLINE DEACETYLASE"/>
    <property type="match status" value="1"/>
</dbReference>
<evidence type="ECO:0000313" key="11">
    <source>
        <dbReference type="Proteomes" id="UP000323521"/>
    </source>
</evidence>
<evidence type="ECO:0000259" key="9">
    <source>
        <dbReference type="Pfam" id="PF07687"/>
    </source>
</evidence>
<evidence type="ECO:0000256" key="1">
    <source>
        <dbReference type="ARBA" id="ARBA00001947"/>
    </source>
</evidence>
<dbReference type="NCBIfam" id="TIGR01887">
    <property type="entry name" value="dipeptidaselike"/>
    <property type="match status" value="1"/>
</dbReference>
<keyword evidence="11" id="KW-1185">Reference proteome</keyword>
<keyword evidence="6" id="KW-0862">Zinc</keyword>
<dbReference type="Pfam" id="PF01546">
    <property type="entry name" value="Peptidase_M20"/>
    <property type="match status" value="1"/>
</dbReference>
<evidence type="ECO:0000256" key="2">
    <source>
        <dbReference type="ARBA" id="ARBA00006247"/>
    </source>
</evidence>
<accession>A0A3G1L261</accession>
<reference evidence="10 11" key="1">
    <citation type="submission" date="2016-10" db="EMBL/GenBank/DDBJ databases">
        <title>Complete Genome Sequence of Peptococcaceae strain DCMF.</title>
        <authorList>
            <person name="Edwards R.J."/>
            <person name="Holland S.I."/>
            <person name="Deshpande N.P."/>
            <person name="Wong Y.K."/>
            <person name="Ertan H."/>
            <person name="Manefield M."/>
            <person name="Russell T.L."/>
            <person name="Lee M.J."/>
        </authorList>
    </citation>
    <scope>NUCLEOTIDE SEQUENCE [LARGE SCALE GENOMIC DNA]</scope>
    <source>
        <strain evidence="10 11">DCMF</strain>
    </source>
</reference>
<evidence type="ECO:0000256" key="7">
    <source>
        <dbReference type="ARBA" id="ARBA00022997"/>
    </source>
</evidence>
<dbReference type="GO" id="GO:0006526">
    <property type="term" value="P:L-arginine biosynthetic process"/>
    <property type="evidence" value="ECO:0007669"/>
    <property type="project" value="TreeGrafter"/>
</dbReference>
<dbReference type="Proteomes" id="UP000323521">
    <property type="component" value="Chromosome"/>
</dbReference>
<dbReference type="InterPro" id="IPR002933">
    <property type="entry name" value="Peptidase_M20"/>
</dbReference>
<evidence type="ECO:0000256" key="6">
    <source>
        <dbReference type="ARBA" id="ARBA00022833"/>
    </source>
</evidence>
<evidence type="ECO:0000256" key="3">
    <source>
        <dbReference type="ARBA" id="ARBA00022670"/>
    </source>
</evidence>
<keyword evidence="7" id="KW-0224">Dipeptidase</keyword>
<dbReference type="InterPro" id="IPR011650">
    <property type="entry name" value="Peptidase_M20_dimer"/>
</dbReference>
<feature type="domain" description="Peptidase M20 dimerisation" evidence="9">
    <location>
        <begin position="260"/>
        <end position="372"/>
    </location>
</feature>
<dbReference type="KEGG" id="fwa:DCMF_11665"/>
<dbReference type="SUPFAM" id="SSF55031">
    <property type="entry name" value="Bacterial exopeptidase dimerisation domain"/>
    <property type="match status" value="1"/>
</dbReference>
<dbReference type="RefSeq" id="WP_214659282.1">
    <property type="nucleotide sequence ID" value="NZ_CP017634.1"/>
</dbReference>
<gene>
    <name evidence="10" type="ORF">DCMF_11665</name>
</gene>
<name>A0A3G1L261_FORW1</name>
<dbReference type="GO" id="GO:0006508">
    <property type="term" value="P:proteolysis"/>
    <property type="evidence" value="ECO:0007669"/>
    <property type="project" value="UniProtKB-KW"/>
</dbReference>
<sequence length="467" mass="51268">MEKILNRIIDGCQDELLATVQRLIAFNSVYEESKDPQAPFGAPIAAALEEALAVGRNMGFATKNLDGYAGIIDYGAGGKMIGVLSHIDIVPAGEGWTYPPFAGKVVDGKLFGRGSIDDKGPLVASLFAMKAIKESGLPVQNRLRHIIGTDEETGFRCIQYYLSKEEKPWGGFSPDGEFPVIHGEKAIIRFTIQQDWPWEKEPAGLTIREVKGGTRVNVVPAEASVELWGDQADLMTLNAFIEACPHKDALSLMQERGFFVVRAKGQSAHSAQPWNGINAINLLLGFLRDLKPMPQRAEKYICALADLFADGYQGEKLGISCADDISGPLTLSLGVLTISPEGGKAAFDLRFPIHADKEDIWGKIVAACRQRGLEPVMVQDKAPLYVPKDASLVQTLWKVYQEMTNRSEEPVVIGGGTYCRAMENFVAYGPVFPGQRELAHEIDEYITVEDLMLCTKIYAQALYLLLK</sequence>
<dbReference type="PANTHER" id="PTHR43808">
    <property type="entry name" value="ACETYLORNITHINE DEACETYLASE"/>
    <property type="match status" value="1"/>
</dbReference>
<organism evidence="10 11">
    <name type="scientific">Formimonas warabiya</name>
    <dbReference type="NCBI Taxonomy" id="1761012"/>
    <lineage>
        <taxon>Bacteria</taxon>
        <taxon>Bacillati</taxon>
        <taxon>Bacillota</taxon>
        <taxon>Clostridia</taxon>
        <taxon>Eubacteriales</taxon>
        <taxon>Peptococcaceae</taxon>
        <taxon>Candidatus Formimonas</taxon>
    </lineage>
</organism>
<dbReference type="GO" id="GO:0016805">
    <property type="term" value="F:dipeptidase activity"/>
    <property type="evidence" value="ECO:0007669"/>
    <property type="project" value="UniProtKB-KW"/>
</dbReference>
<evidence type="ECO:0000256" key="8">
    <source>
        <dbReference type="ARBA" id="ARBA00023049"/>
    </source>
</evidence>
<dbReference type="InterPro" id="IPR036264">
    <property type="entry name" value="Bact_exopeptidase_dim_dom"/>
</dbReference>
<evidence type="ECO:0000256" key="4">
    <source>
        <dbReference type="ARBA" id="ARBA00022723"/>
    </source>
</evidence>
<dbReference type="Pfam" id="PF07687">
    <property type="entry name" value="M20_dimer"/>
    <property type="match status" value="1"/>
</dbReference>
<keyword evidence="8" id="KW-0482">Metalloprotease</keyword>
<keyword evidence="5" id="KW-0378">Hydrolase</keyword>
<comment type="similarity">
    <text evidence="2">Belongs to the peptidase M20A family.</text>
</comment>
<dbReference type="InterPro" id="IPR050072">
    <property type="entry name" value="Peptidase_M20A"/>
</dbReference>
<evidence type="ECO:0000313" key="10">
    <source>
        <dbReference type="EMBL" id="ATW28555.1"/>
    </source>
</evidence>
<protein>
    <recommendedName>
        <fullName evidence="9">Peptidase M20 dimerisation domain-containing protein</fullName>
    </recommendedName>
</protein>
<dbReference type="GO" id="GO:0008777">
    <property type="term" value="F:acetylornithine deacetylase activity"/>
    <property type="evidence" value="ECO:0007669"/>
    <property type="project" value="TreeGrafter"/>
</dbReference>
<dbReference type="NCBIfam" id="NF005591">
    <property type="entry name" value="PRK07318.1"/>
    <property type="match status" value="1"/>
</dbReference>
<dbReference type="GO" id="GO:0008237">
    <property type="term" value="F:metallopeptidase activity"/>
    <property type="evidence" value="ECO:0007669"/>
    <property type="project" value="UniProtKB-KW"/>
</dbReference>
<dbReference type="SUPFAM" id="SSF53187">
    <property type="entry name" value="Zn-dependent exopeptidases"/>
    <property type="match status" value="1"/>
</dbReference>
<dbReference type="InterPro" id="IPR010964">
    <property type="entry name" value="M20A_pepV-rel"/>
</dbReference>
<keyword evidence="4" id="KW-0479">Metal-binding</keyword>